<evidence type="ECO:0000256" key="1">
    <source>
        <dbReference type="SAM" id="MobiDB-lite"/>
    </source>
</evidence>
<feature type="compositionally biased region" description="Polar residues" evidence="1">
    <location>
        <begin position="447"/>
        <end position="456"/>
    </location>
</feature>
<dbReference type="InParanoid" id="A0A067N529"/>
<dbReference type="HOGENOM" id="CLU_312407_0_0_1"/>
<dbReference type="AlphaFoldDB" id="A0A067N529"/>
<sequence>MRATIQGATEEPLGKRGSKHANVVLLLACSIRSTKKERKNWFALVYVQEDFRTEMFATAGFFRAMMLSNGPRHACSVNRLHEVHNDNYGPGGFHQANGTQNIYYCGHVIAGNSRQESVIQGGISSSEESCDVQLANNGPKFGRELEPYQAIIDSLSRIRQQVLSFSHHFPFDNTIARVGIEADELEPLVRCVARTIYRINEASPMFTAHSIFSFIQTHAFEVNASLNELQNDLDQFKLCQDSPEGVGMIAFRWPSLARCLRERFRLCRVEMTQFLRILIASHFLDMIGIKNGILGKLITNLPLAWDLRHPRVDTIWVREPAGINWYTIPLRFCETWKDFVTVIHQYCRNGPEMEYIRRGNWAIIHEADNNIVEQKTFTSVVKAEMKFDIGIIVQLLSATLRTCPQCGHYNEVSQPVNGWIHCPSPKVPKRKPIENVQTASEGGDNTAAETESTQSLLPRNKNARTELVDVASVSTKTTSISVKELPLSSHIAGKERPALSCLNTKFHRILANAPHSPRLDENQVPKGEMGETAQSCVGNIRDDNLATPVAIVKKLAAGNQQLSRCLKEFSKKYRPYKDKQIFCSSATEAKRKMYKSVIKQALAYATTINLSIGVAKKGMGISRNGADALALKDDRVDWIVQSMLDTANQALEDVQGISKRFGSIRVSLYETMISPNNIPLPQGENAGDEAPHRVTPQAILDHFIYIVTEFVNWWTSLRIDVDRLKGTIKYYAKHPEISAQVRWHWITMEGHYQAYHSEGETLGFSWALHEAIRVSDGMVLWIMLYFQIPWRINCDSDRSSIRRQKQVAYVCRKLLSRRLVVGGPYSPAFYLGRLTAALGHLATYHARKGNSGEVLHTVTELIHCIFSDNAMSIEEYPPLSLTWIQDVLPVDFLPENTNFAFMNDARVVQSHAAVLAGATKTLSSVGNYGVARLVASPYG</sequence>
<dbReference type="VEuPathDB" id="FungiDB:PLEOSDRAFT_171573"/>
<feature type="region of interest" description="Disordered" evidence="1">
    <location>
        <begin position="436"/>
        <end position="456"/>
    </location>
</feature>
<gene>
    <name evidence="3" type="ORF">PLEOSDRAFT_171573</name>
</gene>
<dbReference type="OrthoDB" id="2963715at2759"/>
<evidence type="ECO:0000313" key="4">
    <source>
        <dbReference type="Proteomes" id="UP000027073"/>
    </source>
</evidence>
<dbReference type="Pfam" id="PF22893">
    <property type="entry name" value="ULD_2"/>
    <property type="match status" value="1"/>
</dbReference>
<name>A0A067N529_PLEO1</name>
<evidence type="ECO:0000259" key="2">
    <source>
        <dbReference type="Pfam" id="PF22893"/>
    </source>
</evidence>
<reference evidence="4" key="1">
    <citation type="journal article" date="2014" name="Proc. Natl. Acad. Sci. U.S.A.">
        <title>Extensive sampling of basidiomycete genomes demonstrates inadequacy of the white-rot/brown-rot paradigm for wood decay fungi.</title>
        <authorList>
            <person name="Riley R."/>
            <person name="Salamov A.A."/>
            <person name="Brown D.W."/>
            <person name="Nagy L.G."/>
            <person name="Floudas D."/>
            <person name="Held B.W."/>
            <person name="Levasseur A."/>
            <person name="Lombard V."/>
            <person name="Morin E."/>
            <person name="Otillar R."/>
            <person name="Lindquist E.A."/>
            <person name="Sun H."/>
            <person name="LaButti K.M."/>
            <person name="Schmutz J."/>
            <person name="Jabbour D."/>
            <person name="Luo H."/>
            <person name="Baker S.E."/>
            <person name="Pisabarro A.G."/>
            <person name="Walton J.D."/>
            <person name="Blanchette R.A."/>
            <person name="Henrissat B."/>
            <person name="Martin F."/>
            <person name="Cullen D."/>
            <person name="Hibbett D.S."/>
            <person name="Grigoriev I.V."/>
        </authorList>
    </citation>
    <scope>NUCLEOTIDE SEQUENCE [LARGE SCALE GENOMIC DNA]</scope>
    <source>
        <strain evidence="4">PC15</strain>
    </source>
</reference>
<protein>
    <recommendedName>
        <fullName evidence="2">Ubiquitin-like domain-containing protein</fullName>
    </recommendedName>
</protein>
<organism evidence="3 4">
    <name type="scientific">Pleurotus ostreatus (strain PC15)</name>
    <name type="common">Oyster mushroom</name>
    <dbReference type="NCBI Taxonomy" id="1137138"/>
    <lineage>
        <taxon>Eukaryota</taxon>
        <taxon>Fungi</taxon>
        <taxon>Dikarya</taxon>
        <taxon>Basidiomycota</taxon>
        <taxon>Agaricomycotina</taxon>
        <taxon>Agaricomycetes</taxon>
        <taxon>Agaricomycetidae</taxon>
        <taxon>Agaricales</taxon>
        <taxon>Pleurotineae</taxon>
        <taxon>Pleurotaceae</taxon>
        <taxon>Pleurotus</taxon>
    </lineage>
</organism>
<dbReference type="InterPro" id="IPR054464">
    <property type="entry name" value="ULD_fung"/>
</dbReference>
<dbReference type="EMBL" id="KL198014">
    <property type="protein sequence ID" value="KDQ22090.1"/>
    <property type="molecule type" value="Genomic_DNA"/>
</dbReference>
<accession>A0A067N529</accession>
<dbReference type="Proteomes" id="UP000027073">
    <property type="component" value="Unassembled WGS sequence"/>
</dbReference>
<feature type="domain" description="Ubiquitin-like" evidence="2">
    <location>
        <begin position="313"/>
        <end position="393"/>
    </location>
</feature>
<proteinExistence type="predicted"/>
<evidence type="ECO:0000313" key="3">
    <source>
        <dbReference type="EMBL" id="KDQ22090.1"/>
    </source>
</evidence>